<evidence type="ECO:0000313" key="8">
    <source>
        <dbReference type="EMBL" id="QDU43208.1"/>
    </source>
</evidence>
<evidence type="ECO:0000256" key="1">
    <source>
        <dbReference type="ARBA" id="ARBA00010641"/>
    </source>
</evidence>
<dbReference type="NCBIfam" id="TIGR02937">
    <property type="entry name" value="sigma70-ECF"/>
    <property type="match status" value="1"/>
</dbReference>
<dbReference type="AlphaFoldDB" id="A0A517ZL56"/>
<dbReference type="RefSeq" id="WP_145375346.1">
    <property type="nucleotide sequence ID" value="NZ_CP036276.1"/>
</dbReference>
<feature type="domain" description="RNA polymerase sigma factor 70 region 4 type 2" evidence="7">
    <location>
        <begin position="146"/>
        <end position="197"/>
    </location>
</feature>
<dbReference type="InterPro" id="IPR039425">
    <property type="entry name" value="RNA_pol_sigma-70-like"/>
</dbReference>
<protein>
    <submittedName>
        <fullName evidence="8">ECF RNA polymerase sigma factor SigD</fullName>
    </submittedName>
</protein>
<accession>A0A517ZL56</accession>
<dbReference type="Proteomes" id="UP000319383">
    <property type="component" value="Chromosome"/>
</dbReference>
<dbReference type="InterPro" id="IPR013249">
    <property type="entry name" value="RNA_pol_sigma70_r4_t2"/>
</dbReference>
<dbReference type="CDD" id="cd06171">
    <property type="entry name" value="Sigma70_r4"/>
    <property type="match status" value="1"/>
</dbReference>
<dbReference type="InterPro" id="IPR013325">
    <property type="entry name" value="RNA_pol_sigma_r2"/>
</dbReference>
<dbReference type="InterPro" id="IPR013324">
    <property type="entry name" value="RNA_pol_sigma_r3/r4-like"/>
</dbReference>
<dbReference type="GO" id="GO:0003677">
    <property type="term" value="F:DNA binding"/>
    <property type="evidence" value="ECO:0007669"/>
    <property type="project" value="UniProtKB-KW"/>
</dbReference>
<organism evidence="8 9">
    <name type="scientific">Symmachiella dynata</name>
    <dbReference type="NCBI Taxonomy" id="2527995"/>
    <lineage>
        <taxon>Bacteria</taxon>
        <taxon>Pseudomonadati</taxon>
        <taxon>Planctomycetota</taxon>
        <taxon>Planctomycetia</taxon>
        <taxon>Planctomycetales</taxon>
        <taxon>Planctomycetaceae</taxon>
        <taxon>Symmachiella</taxon>
    </lineage>
</organism>
<dbReference type="PANTHER" id="PTHR43133">
    <property type="entry name" value="RNA POLYMERASE ECF-TYPE SIGMA FACTO"/>
    <property type="match status" value="1"/>
</dbReference>
<evidence type="ECO:0000256" key="4">
    <source>
        <dbReference type="ARBA" id="ARBA00023125"/>
    </source>
</evidence>
<keyword evidence="3" id="KW-0731">Sigma factor</keyword>
<gene>
    <name evidence="8" type="primary">sigD_2</name>
    <name evidence="8" type="ORF">Mal52_16800</name>
</gene>
<reference evidence="8 9" key="1">
    <citation type="submission" date="2019-02" db="EMBL/GenBank/DDBJ databases">
        <title>Deep-cultivation of Planctomycetes and their phenomic and genomic characterization uncovers novel biology.</title>
        <authorList>
            <person name="Wiegand S."/>
            <person name="Jogler M."/>
            <person name="Boedeker C."/>
            <person name="Pinto D."/>
            <person name="Vollmers J."/>
            <person name="Rivas-Marin E."/>
            <person name="Kohn T."/>
            <person name="Peeters S.H."/>
            <person name="Heuer A."/>
            <person name="Rast P."/>
            <person name="Oberbeckmann S."/>
            <person name="Bunk B."/>
            <person name="Jeske O."/>
            <person name="Meyerdierks A."/>
            <person name="Storesund J.E."/>
            <person name="Kallscheuer N."/>
            <person name="Luecker S."/>
            <person name="Lage O.M."/>
            <person name="Pohl T."/>
            <person name="Merkel B.J."/>
            <person name="Hornburger P."/>
            <person name="Mueller R.-W."/>
            <person name="Bruemmer F."/>
            <person name="Labrenz M."/>
            <person name="Spormann A.M."/>
            <person name="Op den Camp H."/>
            <person name="Overmann J."/>
            <person name="Amann R."/>
            <person name="Jetten M.S.M."/>
            <person name="Mascher T."/>
            <person name="Medema M.H."/>
            <person name="Devos D.P."/>
            <person name="Kaster A.-K."/>
            <person name="Ovreas L."/>
            <person name="Rohde M."/>
            <person name="Galperin M.Y."/>
            <person name="Jogler C."/>
        </authorList>
    </citation>
    <scope>NUCLEOTIDE SEQUENCE [LARGE SCALE GENOMIC DNA]</scope>
    <source>
        <strain evidence="8 9">Mal52</strain>
    </source>
</reference>
<keyword evidence="9" id="KW-1185">Reference proteome</keyword>
<evidence type="ECO:0000313" key="9">
    <source>
        <dbReference type="Proteomes" id="UP000319383"/>
    </source>
</evidence>
<dbReference type="InterPro" id="IPR014284">
    <property type="entry name" value="RNA_pol_sigma-70_dom"/>
</dbReference>
<dbReference type="SUPFAM" id="SSF88659">
    <property type="entry name" value="Sigma3 and sigma4 domains of RNA polymerase sigma factors"/>
    <property type="match status" value="1"/>
</dbReference>
<dbReference type="InterPro" id="IPR036388">
    <property type="entry name" value="WH-like_DNA-bd_sf"/>
</dbReference>
<feature type="domain" description="RNA polymerase sigma-70 region 2" evidence="6">
    <location>
        <begin position="43"/>
        <end position="92"/>
    </location>
</feature>
<name>A0A517ZL56_9PLAN</name>
<dbReference type="SUPFAM" id="SSF88946">
    <property type="entry name" value="Sigma2 domain of RNA polymerase sigma factors"/>
    <property type="match status" value="1"/>
</dbReference>
<dbReference type="Gene3D" id="1.10.1740.10">
    <property type="match status" value="1"/>
</dbReference>
<evidence type="ECO:0000256" key="3">
    <source>
        <dbReference type="ARBA" id="ARBA00023082"/>
    </source>
</evidence>
<dbReference type="PANTHER" id="PTHR43133:SF8">
    <property type="entry name" value="RNA POLYMERASE SIGMA FACTOR HI_1459-RELATED"/>
    <property type="match status" value="1"/>
</dbReference>
<dbReference type="EMBL" id="CP036276">
    <property type="protein sequence ID" value="QDU43208.1"/>
    <property type="molecule type" value="Genomic_DNA"/>
</dbReference>
<dbReference type="Pfam" id="PF04542">
    <property type="entry name" value="Sigma70_r2"/>
    <property type="match status" value="1"/>
</dbReference>
<evidence type="ECO:0000259" key="6">
    <source>
        <dbReference type="Pfam" id="PF04542"/>
    </source>
</evidence>
<dbReference type="Pfam" id="PF08281">
    <property type="entry name" value="Sigma70_r4_2"/>
    <property type="match status" value="1"/>
</dbReference>
<sequence>MSDSDAEIVERVKQGDTDALGEFIELRRMQLLAFINRNVSSALASKVEPNDLLQEVTIHALRGLPDMEFKDRDPFNWLCQIAERRIIDAHRKYIGAQKRSANKEISGNSPVGGTSSTTGQGGLIDMLVVTMTTPSQAFSRDQREFKLQEVLATLPAESQEALRLRYVEGLPTKEIAQKIGKTDGSVRVLLSRSLNKLQDLLGPDANPMGR</sequence>
<dbReference type="InterPro" id="IPR007627">
    <property type="entry name" value="RNA_pol_sigma70_r2"/>
</dbReference>
<dbReference type="Gene3D" id="1.10.10.10">
    <property type="entry name" value="Winged helix-like DNA-binding domain superfamily/Winged helix DNA-binding domain"/>
    <property type="match status" value="1"/>
</dbReference>
<keyword evidence="5" id="KW-0804">Transcription</keyword>
<evidence type="ECO:0000256" key="5">
    <source>
        <dbReference type="ARBA" id="ARBA00023163"/>
    </source>
</evidence>
<keyword evidence="4" id="KW-0238">DNA-binding</keyword>
<dbReference type="GO" id="GO:0006352">
    <property type="term" value="P:DNA-templated transcription initiation"/>
    <property type="evidence" value="ECO:0007669"/>
    <property type="project" value="InterPro"/>
</dbReference>
<dbReference type="GO" id="GO:0016987">
    <property type="term" value="F:sigma factor activity"/>
    <property type="evidence" value="ECO:0007669"/>
    <property type="project" value="UniProtKB-KW"/>
</dbReference>
<proteinExistence type="inferred from homology"/>
<keyword evidence="2" id="KW-0805">Transcription regulation</keyword>
<comment type="similarity">
    <text evidence="1">Belongs to the sigma-70 factor family. ECF subfamily.</text>
</comment>
<evidence type="ECO:0000256" key="2">
    <source>
        <dbReference type="ARBA" id="ARBA00023015"/>
    </source>
</evidence>
<dbReference type="KEGG" id="sdyn:Mal52_16800"/>
<evidence type="ECO:0000259" key="7">
    <source>
        <dbReference type="Pfam" id="PF08281"/>
    </source>
</evidence>